<organism evidence="1 2">
    <name type="scientific">Pseudomonas frederiksbergensis</name>
    <dbReference type="NCBI Taxonomy" id="104087"/>
    <lineage>
        <taxon>Bacteria</taxon>
        <taxon>Pseudomonadati</taxon>
        <taxon>Pseudomonadota</taxon>
        <taxon>Gammaproteobacteria</taxon>
        <taxon>Pseudomonadales</taxon>
        <taxon>Pseudomonadaceae</taxon>
        <taxon>Pseudomonas</taxon>
    </lineage>
</organism>
<name>A0A423KIY3_9PSED</name>
<sequence length="1258" mass="140022">MFEITGTDIANLSDGDLRTLVARLALSELRAQGCPLSSVTAGGNQDAADGGLDVRVECPSAIVKPDFVPRAITGFQVKKPNMSASAIRNEMRPNGVLRHVIGELAAASGSYIIVSAQGSVADKPLADRRQAIREQLRDLIDAQKLHTDFYDRDRLATWVNEFPGIVAWVRLRIGMSLAGWSSIGNWVGTTVAESGIYLFDDKACLTDERSRERLQLTIGEGIAKLRVALHAPGQCIRLVGLSGLGKTRLVQALFESQVGVDPLDPSLAVYTDYSVETDPTARDMARLLVMRGQRSILVVDNCNPATHSELARICSDSTSCVSLLTIEYDVGEDEPERTEVFRLQSASTELVSQWLKQSFPNISQVDRNTIADFSDGNFRVARAIADTLRKGETLGKLKSRDLFERIFQQRNAPDQTLLFAAEDLSLFYSLNGEDTSSDGELAKIGSIRSVSTNDMFTALVRLGRRGVAQSRGRWRAILPHAIANSLATSALERIPPQELDRFCTSLTSRMQKSLSRRLGFLHDSTEAQSTVARWLCVDGPLGDLFSQGKQGLEILTNIAPVAPDAVFAKIERELNSAKGEPVLAPNSTDRWQWVRLIKMLGYDPQVFERAAMLLARFVAIESEGNKSNSARDTFAELFHLHLSGTQALPGQRYDAVRRLAMSIDREQRRCASIALDALLKTGHFTSSSTFEFGARPRDWGWCPKVNKDVWDWYKAAIALVVELSPVIDDAPKILAHRVRELWAIDACHEMLENTAVALAKEKPWIEGWLGFRAALRFEGKAMRPAVRVRLETIIQRLKPSDLLHQARAIVLSGANNGWDIVDGDPDDDDVMKPWLKASLMAKEVGRFLGQDSETRKRFLVELIPASNQQRAFECGEGLAEGAADLLQMWHEIVGEFAQIAPNMRNATVLGGFIYQAHQRDATFTLRALESAIDDRNLAPSLPYLQARVGIDKAGIDRLRRAIGKGVLRAVDLNSIANGAVGDSPPEELSSLLLDIAQLSDGVEIALDILHMHFFRDREAGQQWNHSLIETGRNLLRRTDFSKKGQLRDYGMHTVVSICCAGIEGEDTARDVCDHLSAAIKSYQASPYDVNYVLEGLFKTQTFIALDEFLLHGVTAGTTNLFEMHFSFDTPVEKIDPVLLNKWANFDPTLRYPLLGQAIPMFKRKHGEESDDFDPVFLELLEAAPDKHAFLGDYWTRLHPRSWMGSLANVLIQRRSQVLRFQVSPHAEVRHWIAGLLPDLDLWIENEQVRDRDKEESFE</sequence>
<comment type="caution">
    <text evidence="1">The sequence shown here is derived from an EMBL/GenBank/DDBJ whole genome shotgun (WGS) entry which is preliminary data.</text>
</comment>
<reference evidence="1 2" key="1">
    <citation type="submission" date="2016-10" db="EMBL/GenBank/DDBJ databases">
        <title>Comparative genome analysis of multiple Pseudomonas spp. focuses on biocontrol and plant growth promoting traits.</title>
        <authorList>
            <person name="Tao X.-Y."/>
            <person name="Taylor C.G."/>
        </authorList>
    </citation>
    <scope>NUCLEOTIDE SEQUENCE [LARGE SCALE GENOMIC DNA]</scope>
    <source>
        <strain evidence="1 2">39A2</strain>
    </source>
</reference>
<proteinExistence type="predicted"/>
<accession>A0A423KIY3</accession>
<dbReference type="OrthoDB" id="556502at2"/>
<dbReference type="Proteomes" id="UP000283627">
    <property type="component" value="Unassembled WGS sequence"/>
</dbReference>
<protein>
    <submittedName>
        <fullName evidence="1">Uncharacterized protein</fullName>
    </submittedName>
</protein>
<evidence type="ECO:0000313" key="2">
    <source>
        <dbReference type="Proteomes" id="UP000283627"/>
    </source>
</evidence>
<dbReference type="InterPro" id="IPR027417">
    <property type="entry name" value="P-loop_NTPase"/>
</dbReference>
<gene>
    <name evidence="1" type="ORF">BK665_15795</name>
</gene>
<dbReference type="EMBL" id="MOBP01000010">
    <property type="protein sequence ID" value="RON53105.1"/>
    <property type="molecule type" value="Genomic_DNA"/>
</dbReference>
<evidence type="ECO:0000313" key="1">
    <source>
        <dbReference type="EMBL" id="RON53105.1"/>
    </source>
</evidence>
<dbReference type="SUPFAM" id="SSF52540">
    <property type="entry name" value="P-loop containing nucleoside triphosphate hydrolases"/>
    <property type="match status" value="1"/>
</dbReference>
<dbReference type="AlphaFoldDB" id="A0A423KIY3"/>